<protein>
    <submittedName>
        <fullName evidence="1">Uncharacterized protein</fullName>
    </submittedName>
</protein>
<keyword evidence="2" id="KW-1185">Reference proteome</keyword>
<dbReference type="EMBL" id="BTSX01000005">
    <property type="protein sequence ID" value="GMT00847.1"/>
    <property type="molecule type" value="Genomic_DNA"/>
</dbReference>
<proteinExistence type="predicted"/>
<dbReference type="AlphaFoldDB" id="A0AAV5U251"/>
<sequence>KINITPDGFIDIVSRDLCNVAVTRLRLDSKKPADQQLDRYLMDFIFTDAFNIMEYAMGNSSNPTQQHCETSVQSVLLGKNTVTCHPEGIFSHRLIRRYDGVVEKQIVDKIFEPQGRISSMCVSPCGKFMFTTTILNERDSRAFGPKFVEEWKCEMHAILDDEPSLENLARRTIVKNLSHSQDESFCQLLHNCPGLVKKILTSNNK</sequence>
<reference evidence="1" key="1">
    <citation type="submission" date="2023-10" db="EMBL/GenBank/DDBJ databases">
        <title>Genome assembly of Pristionchus species.</title>
        <authorList>
            <person name="Yoshida K."/>
            <person name="Sommer R.J."/>
        </authorList>
    </citation>
    <scope>NUCLEOTIDE SEQUENCE</scope>
    <source>
        <strain evidence="1">RS0144</strain>
    </source>
</reference>
<feature type="non-terminal residue" evidence="1">
    <location>
        <position position="1"/>
    </location>
</feature>
<name>A0AAV5U251_9BILA</name>
<comment type="caution">
    <text evidence="1">The sequence shown here is derived from an EMBL/GenBank/DDBJ whole genome shotgun (WGS) entry which is preliminary data.</text>
</comment>
<accession>A0AAV5U251</accession>
<dbReference type="Proteomes" id="UP001432027">
    <property type="component" value="Unassembled WGS sequence"/>
</dbReference>
<organism evidence="1 2">
    <name type="scientific">Pristionchus entomophagus</name>
    <dbReference type="NCBI Taxonomy" id="358040"/>
    <lineage>
        <taxon>Eukaryota</taxon>
        <taxon>Metazoa</taxon>
        <taxon>Ecdysozoa</taxon>
        <taxon>Nematoda</taxon>
        <taxon>Chromadorea</taxon>
        <taxon>Rhabditida</taxon>
        <taxon>Rhabditina</taxon>
        <taxon>Diplogasteromorpha</taxon>
        <taxon>Diplogasteroidea</taxon>
        <taxon>Neodiplogasteridae</taxon>
        <taxon>Pristionchus</taxon>
    </lineage>
</organism>
<evidence type="ECO:0000313" key="1">
    <source>
        <dbReference type="EMBL" id="GMT00847.1"/>
    </source>
</evidence>
<evidence type="ECO:0000313" key="2">
    <source>
        <dbReference type="Proteomes" id="UP001432027"/>
    </source>
</evidence>
<gene>
    <name evidence="1" type="ORF">PENTCL1PPCAC_23021</name>
</gene>